<dbReference type="InterPro" id="IPR001633">
    <property type="entry name" value="EAL_dom"/>
</dbReference>
<dbReference type="CDD" id="cd01948">
    <property type="entry name" value="EAL"/>
    <property type="match status" value="1"/>
</dbReference>
<feature type="transmembrane region" description="Helical" evidence="1">
    <location>
        <begin position="36"/>
        <end position="60"/>
    </location>
</feature>
<dbReference type="Gene3D" id="3.20.20.450">
    <property type="entry name" value="EAL domain"/>
    <property type="match status" value="1"/>
</dbReference>
<name>A0A9D2UWQ4_9ACTN</name>
<evidence type="ECO:0000313" key="4">
    <source>
        <dbReference type="Proteomes" id="UP000786989"/>
    </source>
</evidence>
<dbReference type="PANTHER" id="PTHR33121">
    <property type="entry name" value="CYCLIC DI-GMP PHOSPHODIESTERASE PDEF"/>
    <property type="match status" value="1"/>
</dbReference>
<feature type="transmembrane region" description="Helical" evidence="1">
    <location>
        <begin position="144"/>
        <end position="162"/>
    </location>
</feature>
<dbReference type="InterPro" id="IPR035919">
    <property type="entry name" value="EAL_sf"/>
</dbReference>
<feature type="transmembrane region" description="Helical" evidence="1">
    <location>
        <begin position="6"/>
        <end position="24"/>
    </location>
</feature>
<dbReference type="Gene3D" id="3.30.70.270">
    <property type="match status" value="1"/>
</dbReference>
<keyword evidence="1" id="KW-0472">Membrane</keyword>
<dbReference type="InterPro" id="IPR043128">
    <property type="entry name" value="Rev_trsase/Diguanyl_cyclase"/>
</dbReference>
<keyword evidence="1" id="KW-0812">Transmembrane</keyword>
<organism evidence="3 4">
    <name type="scientific">Slackia equolifaciens</name>
    <dbReference type="NCBI Taxonomy" id="498718"/>
    <lineage>
        <taxon>Bacteria</taxon>
        <taxon>Bacillati</taxon>
        <taxon>Actinomycetota</taxon>
        <taxon>Coriobacteriia</taxon>
        <taxon>Eggerthellales</taxon>
        <taxon>Eggerthellaceae</taxon>
        <taxon>Slackia</taxon>
    </lineage>
</organism>
<feature type="transmembrane region" description="Helical" evidence="1">
    <location>
        <begin position="105"/>
        <end position="124"/>
    </location>
</feature>
<keyword evidence="1" id="KW-1133">Transmembrane helix</keyword>
<dbReference type="AlphaFoldDB" id="A0A9D2UWQ4"/>
<dbReference type="InterPro" id="IPR050706">
    <property type="entry name" value="Cyclic-di-GMP_PDE-like"/>
</dbReference>
<feature type="domain" description="EAL" evidence="2">
    <location>
        <begin position="381"/>
        <end position="637"/>
    </location>
</feature>
<protein>
    <submittedName>
        <fullName evidence="3">EAL domain-containing protein</fullName>
    </submittedName>
</protein>
<dbReference type="SUPFAM" id="SSF55073">
    <property type="entry name" value="Nucleotide cyclase"/>
    <property type="match status" value="1"/>
</dbReference>
<proteinExistence type="predicted"/>
<accession>A0A9D2UWQ4</accession>
<dbReference type="GO" id="GO:0071111">
    <property type="term" value="F:cyclic-guanylate-specific phosphodiesterase activity"/>
    <property type="evidence" value="ECO:0007669"/>
    <property type="project" value="InterPro"/>
</dbReference>
<dbReference type="SMART" id="SM00052">
    <property type="entry name" value="EAL"/>
    <property type="match status" value="1"/>
</dbReference>
<reference evidence="3" key="1">
    <citation type="journal article" date="2021" name="PeerJ">
        <title>Extensive microbial diversity within the chicken gut microbiome revealed by metagenomics and culture.</title>
        <authorList>
            <person name="Gilroy R."/>
            <person name="Ravi A."/>
            <person name="Getino M."/>
            <person name="Pursley I."/>
            <person name="Horton D.L."/>
            <person name="Alikhan N.F."/>
            <person name="Baker D."/>
            <person name="Gharbi K."/>
            <person name="Hall N."/>
            <person name="Watson M."/>
            <person name="Adriaenssens E.M."/>
            <person name="Foster-Nyarko E."/>
            <person name="Jarju S."/>
            <person name="Secka A."/>
            <person name="Antonio M."/>
            <person name="Oren A."/>
            <person name="Chaudhuri R.R."/>
            <person name="La Ragione R."/>
            <person name="Hildebrand F."/>
            <person name="Pallen M.J."/>
        </authorList>
    </citation>
    <scope>NUCLEOTIDE SEQUENCE</scope>
    <source>
        <strain evidence="3">ChiGjej6B6-11269</strain>
    </source>
</reference>
<evidence type="ECO:0000259" key="2">
    <source>
        <dbReference type="PROSITE" id="PS50883"/>
    </source>
</evidence>
<sequence length="640" mass="69598">MGPSADFHIASIAVLSLVFLYVTFGRRGRQGRQFKLFVALFVSTVLLVVCGLARGIVVMGLGVEQAAAPFRAAVTVLQCVASCLMLAYTASLCRSEGRGVRFERVALTAIPFILATCATISSLFTDSVFYVDSDGFLSPGPLHFAVHLCMAFYPAMCIVYAIAYRKMLRTLDAAAVWCASILVLICVCVETLNPQIRLASFGFAMAVLSVFVTAGSPFEFVDSLTHAFDASAFRAHVAELLKGGRRFSVVVITLRRLPMLNALLGTQVADEAIKLCAQAAVHAGRTRQVYRVRGSAFAFVTFSRRESRRVTEELAKLFAKPQQLGGTSMRLDVAVASASGLDAFDSSEDIAQYVGFLIDKLQEGVEVPEEQRGLIEEFRRRREVRRYLAHAVSEGLVSTYAQPLYSLEQNRFCGFEALSRLEHPTLGAIPPDEFIDAAESEGLIAELGRTQFDAVCRFASEHADELVAAHIDAIKVNLSPVELMEADFGLNTLMVMERWGVSPALFQFEITETASTRYGFEAGDAIKTLRDAGSRFCMDDFGSGFANLDSILSLPFSVVKIDRTLLAAAVEGDSARALYRSVVEMVKSQGLVVVAEGVETAQQDAFVRSLGVEEAQGFFYAHPVPIGDVFATIHGTKSNG</sequence>
<feature type="transmembrane region" description="Helical" evidence="1">
    <location>
        <begin position="72"/>
        <end position="93"/>
    </location>
</feature>
<dbReference type="PANTHER" id="PTHR33121:SF79">
    <property type="entry name" value="CYCLIC DI-GMP PHOSPHODIESTERASE PDED-RELATED"/>
    <property type="match status" value="1"/>
</dbReference>
<dbReference type="SUPFAM" id="SSF141868">
    <property type="entry name" value="EAL domain-like"/>
    <property type="match status" value="1"/>
</dbReference>
<dbReference type="EMBL" id="DYWI01000093">
    <property type="protein sequence ID" value="HJF65457.1"/>
    <property type="molecule type" value="Genomic_DNA"/>
</dbReference>
<dbReference type="Proteomes" id="UP000786989">
    <property type="component" value="Unassembled WGS sequence"/>
</dbReference>
<dbReference type="PROSITE" id="PS50883">
    <property type="entry name" value="EAL"/>
    <property type="match status" value="1"/>
</dbReference>
<reference evidence="3" key="2">
    <citation type="submission" date="2021-09" db="EMBL/GenBank/DDBJ databases">
        <authorList>
            <person name="Gilroy R."/>
        </authorList>
    </citation>
    <scope>NUCLEOTIDE SEQUENCE</scope>
    <source>
        <strain evidence="3">ChiGjej6B6-11269</strain>
    </source>
</reference>
<gene>
    <name evidence="3" type="ORF">K8U77_04985</name>
</gene>
<feature type="transmembrane region" description="Helical" evidence="1">
    <location>
        <begin position="174"/>
        <end position="192"/>
    </location>
</feature>
<comment type="caution">
    <text evidence="3">The sequence shown here is derived from an EMBL/GenBank/DDBJ whole genome shotgun (WGS) entry which is preliminary data.</text>
</comment>
<dbReference type="Pfam" id="PF00563">
    <property type="entry name" value="EAL"/>
    <property type="match status" value="1"/>
</dbReference>
<dbReference type="InterPro" id="IPR029787">
    <property type="entry name" value="Nucleotide_cyclase"/>
</dbReference>
<evidence type="ECO:0000256" key="1">
    <source>
        <dbReference type="SAM" id="Phobius"/>
    </source>
</evidence>
<evidence type="ECO:0000313" key="3">
    <source>
        <dbReference type="EMBL" id="HJF65457.1"/>
    </source>
</evidence>